<keyword evidence="5" id="KW-1185">Reference proteome</keyword>
<proteinExistence type="predicted"/>
<dbReference type="InterPro" id="IPR006594">
    <property type="entry name" value="LisH"/>
</dbReference>
<reference evidence="6" key="2">
    <citation type="submission" date="2020-10" db="UniProtKB">
        <authorList>
            <consortium name="WormBaseParasite"/>
        </authorList>
    </citation>
    <scope>IDENTIFICATION</scope>
</reference>
<feature type="repeat" description="WD" evidence="3">
    <location>
        <begin position="644"/>
        <end position="677"/>
    </location>
</feature>
<dbReference type="PANTHER" id="PTHR22838:SF0">
    <property type="entry name" value="WD REPEAT-CONTAINING PROTEIN 26"/>
    <property type="match status" value="1"/>
</dbReference>
<accession>A0A7E4ZQA2</accession>
<feature type="region of interest" description="Disordered" evidence="4">
    <location>
        <begin position="56"/>
        <end position="164"/>
    </location>
</feature>
<evidence type="ECO:0000256" key="1">
    <source>
        <dbReference type="ARBA" id="ARBA00022574"/>
    </source>
</evidence>
<dbReference type="SUPFAM" id="SSF50978">
    <property type="entry name" value="WD40 repeat-like"/>
    <property type="match status" value="1"/>
</dbReference>
<feature type="repeat" description="WD" evidence="3">
    <location>
        <begin position="373"/>
        <end position="414"/>
    </location>
</feature>
<dbReference type="PANTHER" id="PTHR22838">
    <property type="entry name" value="WD REPEAT PROTEIN 26-RELATED"/>
    <property type="match status" value="1"/>
</dbReference>
<dbReference type="PROSITE" id="PS50082">
    <property type="entry name" value="WD_REPEATS_2"/>
    <property type="match status" value="2"/>
</dbReference>
<dbReference type="PROSITE" id="PS50294">
    <property type="entry name" value="WD_REPEATS_REGION"/>
    <property type="match status" value="1"/>
</dbReference>
<organism evidence="5 6">
    <name type="scientific">Panagrellus redivivus</name>
    <name type="common">Microworm</name>
    <dbReference type="NCBI Taxonomy" id="6233"/>
    <lineage>
        <taxon>Eukaryota</taxon>
        <taxon>Metazoa</taxon>
        <taxon>Ecdysozoa</taxon>
        <taxon>Nematoda</taxon>
        <taxon>Chromadorea</taxon>
        <taxon>Rhabditida</taxon>
        <taxon>Tylenchina</taxon>
        <taxon>Panagrolaimomorpha</taxon>
        <taxon>Panagrolaimoidea</taxon>
        <taxon>Panagrolaimidae</taxon>
        <taxon>Panagrellus</taxon>
    </lineage>
</organism>
<feature type="compositionally biased region" description="Basic and acidic residues" evidence="4">
    <location>
        <begin position="112"/>
        <end position="124"/>
    </location>
</feature>
<name>A0A7E4ZQA2_PANRE</name>
<keyword evidence="1 3" id="KW-0853">WD repeat</keyword>
<dbReference type="Gene3D" id="2.130.10.10">
    <property type="entry name" value="YVTN repeat-like/Quinoprotein amine dehydrogenase"/>
    <property type="match status" value="2"/>
</dbReference>
<dbReference type="Proteomes" id="UP000492821">
    <property type="component" value="Unassembled WGS sequence"/>
</dbReference>
<evidence type="ECO:0000256" key="4">
    <source>
        <dbReference type="SAM" id="MobiDB-lite"/>
    </source>
</evidence>
<dbReference type="InterPro" id="IPR001680">
    <property type="entry name" value="WD40_rpt"/>
</dbReference>
<dbReference type="PROSITE" id="PS50896">
    <property type="entry name" value="LISH"/>
    <property type="match status" value="1"/>
</dbReference>
<sequence>MKRSTAASHDPASNGNSVTNFSLSRLFQLSATERQGVTTRRSLRLQQAYERLVAGGESPSVTVPINSPEPHASSDGNESLASSATPNISPPPVKVRRMQVGGNPAALNNRSVGDRLKEKQKDLQSHVTTTEGSSSTAAAAPSTSTTTVALNSSVTTRDKPLSDRQRNTVRVISQYLREIGMTNTVETLTDESGCREEDPLATQFREALEKSDWGTIVEIVDQLKDQIKESSYMTLRVTFLEELLKTHFSSGDLIAALAVLQKEYPRHPDFLDRRKHYGSMLAADADYLKSNFADSIVMTQKSDLLDLAEDLFPPTFLLPKGRLGNIIDQAFKTQVQTCRLHINKGFPAHGSNGILRDHKCNTLHFPNRTSQIISDHEAEVWVLKFSPNGQYLASTGKSGLIYIFKVLNDRKLAYYNRYMLSDELDGINCLSWSGDSNFIACGSAGNSHFGIFLIDIHRIVDVEFPVQDHIIRLGVEKFTVADFFPSPRQHRIVCADQKGNFTVHDVDHDLSDKGNDFEGLRVNGLYCLKDGRTVLASDTLFRIRSYNFENMTDLTLIEEAHPIVSFTLDSPEERCLITTKSGGIRMWCLETRTLIQTFFGSVHADIVVNACFGGANEEYIASGSEGNNRVMIWKRDEKYPVKYLDGHNGSINAIAWNPHFKNMLVSGSDDHTIRVWSSVPPGSTFVEPVPEILSRVDEDPRDSPVDCEPYLRHASVKY</sequence>
<feature type="compositionally biased region" description="Low complexity" evidence="4">
    <location>
        <begin position="128"/>
        <end position="149"/>
    </location>
</feature>
<dbReference type="InterPro" id="IPR051350">
    <property type="entry name" value="WD_repeat-ST_regulator"/>
</dbReference>
<evidence type="ECO:0000313" key="5">
    <source>
        <dbReference type="Proteomes" id="UP000492821"/>
    </source>
</evidence>
<feature type="compositionally biased region" description="Polar residues" evidence="4">
    <location>
        <begin position="74"/>
        <end position="87"/>
    </location>
</feature>
<dbReference type="Pfam" id="PF00400">
    <property type="entry name" value="WD40"/>
    <property type="match status" value="3"/>
</dbReference>
<evidence type="ECO:0000313" key="6">
    <source>
        <dbReference type="WBParaSite" id="Pan_g10731.t3"/>
    </source>
</evidence>
<reference evidence="5" key="1">
    <citation type="journal article" date="2013" name="Genetics">
        <title>The draft genome and transcriptome of Panagrellus redivivus are shaped by the harsh demands of a free-living lifestyle.</title>
        <authorList>
            <person name="Srinivasan J."/>
            <person name="Dillman A.R."/>
            <person name="Macchietto M.G."/>
            <person name="Heikkinen L."/>
            <person name="Lakso M."/>
            <person name="Fracchia K.M."/>
            <person name="Antoshechkin I."/>
            <person name="Mortazavi A."/>
            <person name="Wong G."/>
            <person name="Sternberg P.W."/>
        </authorList>
    </citation>
    <scope>NUCLEOTIDE SEQUENCE [LARGE SCALE GENOMIC DNA]</scope>
    <source>
        <strain evidence="5">MT8872</strain>
    </source>
</reference>
<dbReference type="SMART" id="SM00320">
    <property type="entry name" value="WD40"/>
    <property type="match status" value="4"/>
</dbReference>
<feature type="region of interest" description="Disordered" evidence="4">
    <location>
        <begin position="1"/>
        <end position="20"/>
    </location>
</feature>
<evidence type="ECO:0000256" key="2">
    <source>
        <dbReference type="ARBA" id="ARBA00022737"/>
    </source>
</evidence>
<keyword evidence="2" id="KW-0677">Repeat</keyword>
<dbReference type="GO" id="GO:0043161">
    <property type="term" value="P:proteasome-mediated ubiquitin-dependent protein catabolic process"/>
    <property type="evidence" value="ECO:0007669"/>
    <property type="project" value="TreeGrafter"/>
</dbReference>
<dbReference type="InterPro" id="IPR015943">
    <property type="entry name" value="WD40/YVTN_repeat-like_dom_sf"/>
</dbReference>
<dbReference type="InterPro" id="IPR036322">
    <property type="entry name" value="WD40_repeat_dom_sf"/>
</dbReference>
<dbReference type="WBParaSite" id="Pan_g10731.t3">
    <property type="protein sequence ID" value="Pan_g10731.t3"/>
    <property type="gene ID" value="Pan_g10731"/>
</dbReference>
<evidence type="ECO:0000256" key="3">
    <source>
        <dbReference type="PROSITE-ProRule" id="PRU00221"/>
    </source>
</evidence>
<protein>
    <submittedName>
        <fullName evidence="6">LisH domain-containing protein</fullName>
    </submittedName>
</protein>
<dbReference type="AlphaFoldDB" id="A0A7E4ZQA2"/>
<dbReference type="GO" id="GO:0034657">
    <property type="term" value="C:GID complex"/>
    <property type="evidence" value="ECO:0007669"/>
    <property type="project" value="TreeGrafter"/>
</dbReference>